<organism evidence="2 3">
    <name type="scientific">Halocaridina rubra</name>
    <name type="common">Hawaiian red shrimp</name>
    <dbReference type="NCBI Taxonomy" id="373956"/>
    <lineage>
        <taxon>Eukaryota</taxon>
        <taxon>Metazoa</taxon>
        <taxon>Ecdysozoa</taxon>
        <taxon>Arthropoda</taxon>
        <taxon>Crustacea</taxon>
        <taxon>Multicrustacea</taxon>
        <taxon>Malacostraca</taxon>
        <taxon>Eumalacostraca</taxon>
        <taxon>Eucarida</taxon>
        <taxon>Decapoda</taxon>
        <taxon>Pleocyemata</taxon>
        <taxon>Caridea</taxon>
        <taxon>Atyoidea</taxon>
        <taxon>Atyidae</taxon>
        <taxon>Halocaridina</taxon>
    </lineage>
</organism>
<dbReference type="AlphaFoldDB" id="A0AAN8WJ40"/>
<comment type="caution">
    <text evidence="2">The sequence shown here is derived from an EMBL/GenBank/DDBJ whole genome shotgun (WGS) entry which is preliminary data.</text>
</comment>
<name>A0AAN8WJ40_HALRR</name>
<feature type="region of interest" description="Disordered" evidence="1">
    <location>
        <begin position="1"/>
        <end position="77"/>
    </location>
</feature>
<feature type="compositionally biased region" description="Basic residues" evidence="1">
    <location>
        <begin position="35"/>
        <end position="46"/>
    </location>
</feature>
<dbReference type="EMBL" id="JAXCGZ010019545">
    <property type="protein sequence ID" value="KAK7066002.1"/>
    <property type="molecule type" value="Genomic_DNA"/>
</dbReference>
<dbReference type="Proteomes" id="UP001381693">
    <property type="component" value="Unassembled WGS sequence"/>
</dbReference>
<evidence type="ECO:0000313" key="2">
    <source>
        <dbReference type="EMBL" id="KAK7066002.1"/>
    </source>
</evidence>
<sequence>MGNSNQSRSALTAVDCGLKNTARPHSPDSLERPNSRKQQHHYHGRDRSHTLQRASTRREHIVTADDGRRISKSSLIP</sequence>
<feature type="compositionally biased region" description="Basic and acidic residues" evidence="1">
    <location>
        <begin position="56"/>
        <end position="69"/>
    </location>
</feature>
<evidence type="ECO:0000313" key="3">
    <source>
        <dbReference type="Proteomes" id="UP001381693"/>
    </source>
</evidence>
<keyword evidence="3" id="KW-1185">Reference proteome</keyword>
<evidence type="ECO:0000256" key="1">
    <source>
        <dbReference type="SAM" id="MobiDB-lite"/>
    </source>
</evidence>
<proteinExistence type="predicted"/>
<gene>
    <name evidence="2" type="ORF">SK128_019627</name>
</gene>
<accession>A0AAN8WJ40</accession>
<reference evidence="2 3" key="1">
    <citation type="submission" date="2023-11" db="EMBL/GenBank/DDBJ databases">
        <title>Halocaridina rubra genome assembly.</title>
        <authorList>
            <person name="Smith C."/>
        </authorList>
    </citation>
    <scope>NUCLEOTIDE SEQUENCE [LARGE SCALE GENOMIC DNA]</scope>
    <source>
        <strain evidence="2">EP-1</strain>
        <tissue evidence="2">Whole</tissue>
    </source>
</reference>
<protein>
    <submittedName>
        <fullName evidence="2">Uncharacterized protein</fullName>
    </submittedName>
</protein>
<feature type="non-terminal residue" evidence="2">
    <location>
        <position position="77"/>
    </location>
</feature>
<feature type="compositionally biased region" description="Basic and acidic residues" evidence="1">
    <location>
        <begin position="25"/>
        <end position="34"/>
    </location>
</feature>
<feature type="compositionally biased region" description="Polar residues" evidence="1">
    <location>
        <begin position="1"/>
        <end position="10"/>
    </location>
</feature>